<dbReference type="RefSeq" id="WP_059077947.1">
    <property type="nucleotide sequence ID" value="NZ_BCMM01000001.1"/>
</dbReference>
<reference evidence="4" key="1">
    <citation type="submission" date="2015-11" db="EMBL/GenBank/DDBJ databases">
        <authorList>
            <consortium name="Cross-ministerial Strategic Innovation Promotion Program (SIP) consortium"/>
            <person name="Tomihama T."/>
            <person name="Ikenaga M."/>
            <person name="Sakai M."/>
            <person name="Okubo T."/>
            <person name="Ikeda S."/>
        </authorList>
    </citation>
    <scope>NUCLEOTIDE SEQUENCE [LARGE SCALE GENOMIC DNA]</scope>
    <source>
        <strain evidence="4">S58</strain>
    </source>
</reference>
<evidence type="ECO:0000256" key="2">
    <source>
        <dbReference type="SAM" id="Phobius"/>
    </source>
</evidence>
<name>A0A124C302_STRSC</name>
<keyword evidence="2" id="KW-0472">Membrane</keyword>
<comment type="caution">
    <text evidence="3">The sequence shown here is derived from an EMBL/GenBank/DDBJ whole genome shotgun (WGS) entry which is preliminary data.</text>
</comment>
<protein>
    <submittedName>
        <fullName evidence="3">Uncharacterized protein</fullName>
    </submittedName>
</protein>
<keyword evidence="2" id="KW-1133">Transmembrane helix</keyword>
<evidence type="ECO:0000313" key="3">
    <source>
        <dbReference type="EMBL" id="GAQ59751.1"/>
    </source>
</evidence>
<dbReference type="Proteomes" id="UP000067448">
    <property type="component" value="Unassembled WGS sequence"/>
</dbReference>
<keyword evidence="2" id="KW-0812">Transmembrane</keyword>
<dbReference type="AlphaFoldDB" id="A0A124C302"/>
<evidence type="ECO:0000313" key="4">
    <source>
        <dbReference type="Proteomes" id="UP000067448"/>
    </source>
</evidence>
<sequence>MRAGRCVRAGGALGQLLLVAVLALGVFAMHGLGHPAESAHSTTGRASAMAATDPLGASAAHHGPMGSAVGGSTGGHGVVGVSDPSSSHGPAMAMDMLSLCVAVLLGGWVLSALLASALARCRTRSARPLARVAAAARPNPPPRGPDPTRLSVLRL</sequence>
<dbReference type="InterPro" id="IPR046151">
    <property type="entry name" value="DUF6153"/>
</dbReference>
<feature type="transmembrane region" description="Helical" evidence="2">
    <location>
        <begin position="96"/>
        <end position="119"/>
    </location>
</feature>
<evidence type="ECO:0000256" key="1">
    <source>
        <dbReference type="SAM" id="MobiDB-lite"/>
    </source>
</evidence>
<gene>
    <name evidence="3" type="ORF">SsS58_00089</name>
</gene>
<feature type="region of interest" description="Disordered" evidence="1">
    <location>
        <begin position="55"/>
        <end position="85"/>
    </location>
</feature>
<dbReference type="Pfam" id="PF19650">
    <property type="entry name" value="DUF6153"/>
    <property type="match status" value="1"/>
</dbReference>
<dbReference type="EMBL" id="BCMM01000001">
    <property type="protein sequence ID" value="GAQ59751.1"/>
    <property type="molecule type" value="Genomic_DNA"/>
</dbReference>
<feature type="region of interest" description="Disordered" evidence="1">
    <location>
        <begin position="132"/>
        <end position="155"/>
    </location>
</feature>
<reference evidence="4" key="3">
    <citation type="submission" date="2016-02" db="EMBL/GenBank/DDBJ databases">
        <title>Draft genome of pathogenic Streptomyces sp. in Japan.</title>
        <authorList>
            <person name="Tomihama T."/>
            <person name="Ikenaga M."/>
            <person name="Sakai M."/>
            <person name="Okubo T."/>
            <person name="Ikeda S."/>
        </authorList>
    </citation>
    <scope>NUCLEOTIDE SEQUENCE [LARGE SCALE GENOMIC DNA]</scope>
    <source>
        <strain evidence="4">S58</strain>
    </source>
</reference>
<accession>A0A124C302</accession>
<proteinExistence type="predicted"/>
<dbReference type="OrthoDB" id="4246342at2"/>
<organism evidence="3 4">
    <name type="scientific">Streptomyces scabiei</name>
    <dbReference type="NCBI Taxonomy" id="1930"/>
    <lineage>
        <taxon>Bacteria</taxon>
        <taxon>Bacillati</taxon>
        <taxon>Actinomycetota</taxon>
        <taxon>Actinomycetes</taxon>
        <taxon>Kitasatosporales</taxon>
        <taxon>Streptomycetaceae</taxon>
        <taxon>Streptomyces</taxon>
    </lineage>
</organism>
<feature type="compositionally biased region" description="Gly residues" evidence="1">
    <location>
        <begin position="68"/>
        <end position="78"/>
    </location>
</feature>
<feature type="transmembrane region" description="Helical" evidence="2">
    <location>
        <begin position="12"/>
        <end position="32"/>
    </location>
</feature>
<reference evidence="3 4" key="2">
    <citation type="journal article" date="2016" name="Genome Announc.">
        <title>Draft Genome Sequences of Streptomyces scabiei S58, Streptomyces turgidiscabies T45, and Streptomyces acidiscabies a10, the Pathogens of Potato Common Scab, Isolated in Japan.</title>
        <authorList>
            <person name="Tomihama T."/>
            <person name="Nishi Y."/>
            <person name="Sakai M."/>
            <person name="Ikenaga M."/>
            <person name="Okubo T."/>
            <person name="Ikeda S."/>
        </authorList>
    </citation>
    <scope>NUCLEOTIDE SEQUENCE [LARGE SCALE GENOMIC DNA]</scope>
    <source>
        <strain evidence="3 4">S58</strain>
    </source>
</reference>